<feature type="transmembrane region" description="Helical" evidence="6">
    <location>
        <begin position="63"/>
        <end position="88"/>
    </location>
</feature>
<dbReference type="InterPro" id="IPR032816">
    <property type="entry name" value="VTT_dom"/>
</dbReference>
<evidence type="ECO:0000256" key="1">
    <source>
        <dbReference type="ARBA" id="ARBA00004651"/>
    </source>
</evidence>
<evidence type="ECO:0000256" key="2">
    <source>
        <dbReference type="ARBA" id="ARBA00022475"/>
    </source>
</evidence>
<dbReference type="PANTHER" id="PTHR42709:SF6">
    <property type="entry name" value="UNDECAPRENYL PHOSPHATE TRANSPORTER A"/>
    <property type="match status" value="1"/>
</dbReference>
<evidence type="ECO:0000256" key="4">
    <source>
        <dbReference type="ARBA" id="ARBA00022989"/>
    </source>
</evidence>
<dbReference type="PROSITE" id="PS50206">
    <property type="entry name" value="RHODANESE_3"/>
    <property type="match status" value="1"/>
</dbReference>
<dbReference type="Pfam" id="PF00581">
    <property type="entry name" value="Rhodanese"/>
    <property type="match status" value="1"/>
</dbReference>
<feature type="transmembrane region" description="Helical" evidence="6">
    <location>
        <begin position="156"/>
        <end position="176"/>
    </location>
</feature>
<dbReference type="Pfam" id="PF09335">
    <property type="entry name" value="VTT_dom"/>
    <property type="match status" value="1"/>
</dbReference>
<keyword evidence="2" id="KW-1003">Cell membrane</keyword>
<keyword evidence="5 6" id="KW-0472">Membrane</keyword>
<organism evidence="8 9">
    <name type="scientific">Pseudoxanthomonas wuyuanensis</name>
    <dbReference type="NCBI Taxonomy" id="1073196"/>
    <lineage>
        <taxon>Bacteria</taxon>
        <taxon>Pseudomonadati</taxon>
        <taxon>Pseudomonadota</taxon>
        <taxon>Gammaproteobacteria</taxon>
        <taxon>Lysobacterales</taxon>
        <taxon>Lysobacteraceae</taxon>
        <taxon>Pseudoxanthomonas</taxon>
    </lineage>
</organism>
<feature type="domain" description="Rhodanese" evidence="7">
    <location>
        <begin position="235"/>
        <end position="327"/>
    </location>
</feature>
<keyword evidence="9" id="KW-1185">Reference proteome</keyword>
<accession>A0A286CVN8</accession>
<dbReference type="InterPro" id="IPR001763">
    <property type="entry name" value="Rhodanese-like_dom"/>
</dbReference>
<dbReference type="Proteomes" id="UP000219374">
    <property type="component" value="Unassembled WGS sequence"/>
</dbReference>
<sequence>MTQPALDRRVAAKREADVQELVERYGMLLVFANVLALSLGLPVPAMPTLVLVGASVALHADPLWLPLAAVLLVSVTASLIGDTAWYYAGRRYGNRTLQSLCRLSLSRDSCLKQTERFYGRFGVRVLSVAKFVPGLSMVSVPLAGAMQARLPLFLRYDGLGAALWAGLGLALGAIFAPQVEAVLETLSQLGTGAGVLVGLALAAYVGYRWQRRRALLKALESARIEAGDLHGLIQAGQAPVVFDIRAPGFRDIDPYIIPGAVFADERKLEGILQTYPRQQKIVIYCACPDEVSAAWMAARLREHRFTDVLPLRGGIDAWRAAGLQVEPIPGG</sequence>
<evidence type="ECO:0000313" key="8">
    <source>
        <dbReference type="EMBL" id="SOD50471.1"/>
    </source>
</evidence>
<evidence type="ECO:0000259" key="7">
    <source>
        <dbReference type="PROSITE" id="PS50206"/>
    </source>
</evidence>
<proteinExistence type="predicted"/>
<gene>
    <name evidence="8" type="ORF">SAMN06296416_101138</name>
</gene>
<dbReference type="CDD" id="cd01444">
    <property type="entry name" value="GlpE_ST"/>
    <property type="match status" value="1"/>
</dbReference>
<evidence type="ECO:0000256" key="3">
    <source>
        <dbReference type="ARBA" id="ARBA00022692"/>
    </source>
</evidence>
<comment type="subcellular location">
    <subcellularLocation>
        <location evidence="1">Cell membrane</location>
        <topology evidence="1">Multi-pass membrane protein</topology>
    </subcellularLocation>
</comment>
<evidence type="ECO:0000256" key="6">
    <source>
        <dbReference type="SAM" id="Phobius"/>
    </source>
</evidence>
<name>A0A286CVN8_9GAMM</name>
<dbReference type="AlphaFoldDB" id="A0A286CVN8"/>
<dbReference type="Gene3D" id="3.40.250.10">
    <property type="entry name" value="Rhodanese-like domain"/>
    <property type="match status" value="1"/>
</dbReference>
<dbReference type="InterPro" id="IPR023695">
    <property type="entry name" value="Thiosulf_sulfurTrfase"/>
</dbReference>
<dbReference type="EMBL" id="OCND01000001">
    <property type="protein sequence ID" value="SOD50471.1"/>
    <property type="molecule type" value="Genomic_DNA"/>
</dbReference>
<keyword evidence="3 6" id="KW-0812">Transmembrane</keyword>
<evidence type="ECO:0000256" key="5">
    <source>
        <dbReference type="ARBA" id="ARBA00023136"/>
    </source>
</evidence>
<protein>
    <submittedName>
        <fullName evidence="8">Membrane protein DedA, SNARE-associated domain</fullName>
    </submittedName>
</protein>
<dbReference type="PANTHER" id="PTHR42709">
    <property type="entry name" value="ALKALINE PHOSPHATASE LIKE PROTEIN"/>
    <property type="match status" value="1"/>
</dbReference>
<dbReference type="GO" id="GO:0005737">
    <property type="term" value="C:cytoplasm"/>
    <property type="evidence" value="ECO:0007669"/>
    <property type="project" value="InterPro"/>
</dbReference>
<evidence type="ECO:0000313" key="9">
    <source>
        <dbReference type="Proteomes" id="UP000219374"/>
    </source>
</evidence>
<dbReference type="InterPro" id="IPR036873">
    <property type="entry name" value="Rhodanese-like_dom_sf"/>
</dbReference>
<dbReference type="GO" id="GO:0004792">
    <property type="term" value="F:thiosulfate-cyanide sulfurtransferase activity"/>
    <property type="evidence" value="ECO:0007669"/>
    <property type="project" value="InterPro"/>
</dbReference>
<feature type="transmembrane region" description="Helical" evidence="6">
    <location>
        <begin position="188"/>
        <end position="207"/>
    </location>
</feature>
<feature type="transmembrane region" description="Helical" evidence="6">
    <location>
        <begin position="21"/>
        <end position="43"/>
    </location>
</feature>
<keyword evidence="4 6" id="KW-1133">Transmembrane helix</keyword>
<dbReference type="GO" id="GO:0005886">
    <property type="term" value="C:plasma membrane"/>
    <property type="evidence" value="ECO:0007669"/>
    <property type="project" value="UniProtKB-SubCell"/>
</dbReference>
<reference evidence="8 9" key="1">
    <citation type="submission" date="2017-09" db="EMBL/GenBank/DDBJ databases">
        <authorList>
            <person name="Ehlers B."/>
            <person name="Leendertz F.H."/>
        </authorList>
    </citation>
    <scope>NUCLEOTIDE SEQUENCE [LARGE SCALE GENOMIC DNA]</scope>
    <source>
        <strain evidence="8 9">CGMCC 1.10978</strain>
    </source>
</reference>
<dbReference type="SUPFAM" id="SSF52821">
    <property type="entry name" value="Rhodanese/Cell cycle control phosphatase"/>
    <property type="match status" value="1"/>
</dbReference>
<dbReference type="InterPro" id="IPR051311">
    <property type="entry name" value="DedA_domain"/>
</dbReference>